<dbReference type="InterPro" id="IPR009075">
    <property type="entry name" value="AcylCo_DH/oxidase_C"/>
</dbReference>
<dbReference type="GO" id="GO:0003995">
    <property type="term" value="F:acyl-CoA dehydrogenase activity"/>
    <property type="evidence" value="ECO:0007669"/>
    <property type="project" value="InterPro"/>
</dbReference>
<dbReference type="InterPro" id="IPR009100">
    <property type="entry name" value="AcylCoA_DH/oxidase_NM_dom_sf"/>
</dbReference>
<dbReference type="PANTHER" id="PTHR43884">
    <property type="entry name" value="ACYL-COA DEHYDROGENASE"/>
    <property type="match status" value="1"/>
</dbReference>
<evidence type="ECO:0000256" key="3">
    <source>
        <dbReference type="ARBA" id="ARBA00022630"/>
    </source>
</evidence>
<dbReference type="InterPro" id="IPR006089">
    <property type="entry name" value="Acyl-CoA_DH_CS"/>
</dbReference>
<dbReference type="FunFam" id="2.40.110.10:FF:000006">
    <property type="entry name" value="very long-chain specific acyl-CoA dehydrogenase, mitochondrial"/>
    <property type="match status" value="1"/>
</dbReference>
<feature type="domain" description="Acyl-CoA dehydrogenase-like C-terminal" evidence="11">
    <location>
        <begin position="473"/>
        <end position="576"/>
    </location>
</feature>
<dbReference type="PROSITE" id="PS00072">
    <property type="entry name" value="ACYL_COA_DH_1"/>
    <property type="match status" value="1"/>
</dbReference>
<dbReference type="InterPro" id="IPR037069">
    <property type="entry name" value="AcylCoA_DH/ox_N_sf"/>
</dbReference>
<evidence type="ECO:0000259" key="8">
    <source>
        <dbReference type="Pfam" id="PF00441"/>
    </source>
</evidence>
<dbReference type="Gene3D" id="1.20.140.10">
    <property type="entry name" value="Butyryl-CoA Dehydrogenase, subunit A, domain 3"/>
    <property type="match status" value="2"/>
</dbReference>
<feature type="domain" description="Acyl-CoA dehydrogenase/oxidase C-terminal" evidence="8">
    <location>
        <begin position="260"/>
        <end position="426"/>
    </location>
</feature>
<dbReference type="FunFam" id="1.10.540.10:FF:000001">
    <property type="entry name" value="Very long-chain-specific acyl-CoA dehydrogenase, mitochondrial"/>
    <property type="match status" value="1"/>
</dbReference>
<dbReference type="SUPFAM" id="SSF56645">
    <property type="entry name" value="Acyl-CoA dehydrogenase NM domain-like"/>
    <property type="match status" value="1"/>
</dbReference>
<evidence type="ECO:0000256" key="7">
    <source>
        <dbReference type="RuleBase" id="RU362125"/>
    </source>
</evidence>
<dbReference type="PROSITE" id="PS00073">
    <property type="entry name" value="ACYL_COA_DH_2"/>
    <property type="match status" value="1"/>
</dbReference>
<accession>A0A6M0ICQ4</accession>
<dbReference type="RefSeq" id="WP_164034935.1">
    <property type="nucleotide sequence ID" value="NZ_JAAGNZ010000001.1"/>
</dbReference>
<protein>
    <submittedName>
        <fullName evidence="12">Acyl-CoA dehydrogenase</fullName>
    </submittedName>
</protein>
<evidence type="ECO:0000259" key="9">
    <source>
        <dbReference type="Pfam" id="PF02770"/>
    </source>
</evidence>
<feature type="domain" description="Acyl-CoA dehydrogenase/oxidase N-terminal" evidence="10">
    <location>
        <begin position="32"/>
        <end position="145"/>
    </location>
</feature>
<dbReference type="InterPro" id="IPR036250">
    <property type="entry name" value="AcylCo_DH-like_C"/>
</dbReference>
<dbReference type="InterPro" id="IPR046373">
    <property type="entry name" value="Acyl-CoA_Oxase/DH_mid-dom_sf"/>
</dbReference>
<dbReference type="InterPro" id="IPR049426">
    <property type="entry name" value="Acyl-CoA-dh-like_C"/>
</dbReference>
<comment type="catalytic activity">
    <reaction evidence="6">
        <text>a 2,3-saturated acyl-CoA + A = a 2,3-dehydroacyl-CoA + AH2</text>
        <dbReference type="Rhea" id="RHEA:48608"/>
        <dbReference type="ChEBI" id="CHEBI:13193"/>
        <dbReference type="ChEBI" id="CHEBI:17499"/>
        <dbReference type="ChEBI" id="CHEBI:60015"/>
        <dbReference type="ChEBI" id="CHEBI:65111"/>
    </reaction>
</comment>
<dbReference type="EMBL" id="JAAGNZ010000001">
    <property type="protein sequence ID" value="NEU65617.1"/>
    <property type="molecule type" value="Genomic_DNA"/>
</dbReference>
<evidence type="ECO:0000256" key="5">
    <source>
        <dbReference type="ARBA" id="ARBA00023002"/>
    </source>
</evidence>
<comment type="similarity">
    <text evidence="2 7">Belongs to the acyl-CoA dehydrogenase family.</text>
</comment>
<evidence type="ECO:0000313" key="13">
    <source>
        <dbReference type="Proteomes" id="UP000477386"/>
    </source>
</evidence>
<evidence type="ECO:0000256" key="6">
    <source>
        <dbReference type="ARBA" id="ARBA00052546"/>
    </source>
</evidence>
<keyword evidence="3 7" id="KW-0285">Flavoprotein</keyword>
<organism evidence="12 13">
    <name type="scientific">Spirosoma agri</name>
    <dbReference type="NCBI Taxonomy" id="1987381"/>
    <lineage>
        <taxon>Bacteria</taxon>
        <taxon>Pseudomonadati</taxon>
        <taxon>Bacteroidota</taxon>
        <taxon>Cytophagia</taxon>
        <taxon>Cytophagales</taxon>
        <taxon>Cytophagaceae</taxon>
        <taxon>Spirosoma</taxon>
    </lineage>
</organism>
<dbReference type="AlphaFoldDB" id="A0A6M0ICQ4"/>
<evidence type="ECO:0000259" key="11">
    <source>
        <dbReference type="Pfam" id="PF21263"/>
    </source>
</evidence>
<gene>
    <name evidence="12" type="ORF">GK091_01895</name>
</gene>
<dbReference type="Gene3D" id="1.10.540.10">
    <property type="entry name" value="Acyl-CoA dehydrogenase/oxidase, N-terminal domain"/>
    <property type="match status" value="1"/>
</dbReference>
<dbReference type="Gene3D" id="2.40.110.10">
    <property type="entry name" value="Butyryl-CoA Dehydrogenase, subunit A, domain 2"/>
    <property type="match status" value="1"/>
</dbReference>
<dbReference type="Pfam" id="PF02770">
    <property type="entry name" value="Acyl-CoA_dh_M"/>
    <property type="match status" value="1"/>
</dbReference>
<feature type="domain" description="Acyl-CoA oxidase/dehydrogenase middle" evidence="9">
    <location>
        <begin position="149"/>
        <end position="248"/>
    </location>
</feature>
<comment type="caution">
    <text evidence="12">The sequence shown here is derived from an EMBL/GenBank/DDBJ whole genome shotgun (WGS) entry which is preliminary data.</text>
</comment>
<dbReference type="Proteomes" id="UP000477386">
    <property type="component" value="Unassembled WGS sequence"/>
</dbReference>
<evidence type="ECO:0000313" key="12">
    <source>
        <dbReference type="EMBL" id="NEU65617.1"/>
    </source>
</evidence>
<keyword evidence="5 7" id="KW-0560">Oxidoreductase</keyword>
<evidence type="ECO:0000256" key="4">
    <source>
        <dbReference type="ARBA" id="ARBA00022827"/>
    </source>
</evidence>
<dbReference type="PANTHER" id="PTHR43884:SF12">
    <property type="entry name" value="ISOVALERYL-COA DEHYDROGENASE, MITOCHONDRIAL-RELATED"/>
    <property type="match status" value="1"/>
</dbReference>
<dbReference type="InterPro" id="IPR006091">
    <property type="entry name" value="Acyl-CoA_Oxase/DH_mid-dom"/>
</dbReference>
<keyword evidence="4 7" id="KW-0274">FAD</keyword>
<dbReference type="Pfam" id="PF00441">
    <property type="entry name" value="Acyl-CoA_dh_1"/>
    <property type="match status" value="1"/>
</dbReference>
<dbReference type="InterPro" id="IPR013786">
    <property type="entry name" value="AcylCoA_DH/ox_N"/>
</dbReference>
<reference evidence="12 13" key="1">
    <citation type="submission" date="2020-02" db="EMBL/GenBank/DDBJ databases">
        <title>Draft genome sequence of two Spirosoma agri KCTC 52727 and Spirosoma terrae KCTC 52035.</title>
        <authorList>
            <person name="Rojas J."/>
            <person name="Ambika Manirajan B."/>
            <person name="Ratering S."/>
            <person name="Suarez C."/>
            <person name="Schnell S."/>
        </authorList>
    </citation>
    <scope>NUCLEOTIDE SEQUENCE [LARGE SCALE GENOMIC DNA]</scope>
    <source>
        <strain evidence="12 13">KCTC 52727</strain>
    </source>
</reference>
<evidence type="ECO:0000256" key="1">
    <source>
        <dbReference type="ARBA" id="ARBA00001974"/>
    </source>
</evidence>
<dbReference type="Pfam" id="PF21263">
    <property type="entry name" value="Acyl-CoA-dh_C"/>
    <property type="match status" value="1"/>
</dbReference>
<evidence type="ECO:0000259" key="10">
    <source>
        <dbReference type="Pfam" id="PF02771"/>
    </source>
</evidence>
<dbReference type="GO" id="GO:0050660">
    <property type="term" value="F:flavin adenine dinucleotide binding"/>
    <property type="evidence" value="ECO:0007669"/>
    <property type="project" value="InterPro"/>
</dbReference>
<dbReference type="Pfam" id="PF02771">
    <property type="entry name" value="Acyl-CoA_dh_N"/>
    <property type="match status" value="1"/>
</dbReference>
<evidence type="ECO:0000256" key="2">
    <source>
        <dbReference type="ARBA" id="ARBA00009347"/>
    </source>
</evidence>
<dbReference type="SUPFAM" id="SSF47203">
    <property type="entry name" value="Acyl-CoA dehydrogenase C-terminal domain-like"/>
    <property type="match status" value="1"/>
</dbReference>
<sequence>MIATEPKASIKGGEFLIKETEAAHVFIPEEFTEEQQMIAASSREFIAREIWPRLNDIDNAKSPELISSLMDKAGELGLLGTSVPEEFGGFGMNFNTSMLVAEVTGAGHSFSVALSAHTGIGTLPIVYYGNDEQKSKYLPKLATGEWKAAYCLTEPDSGSDANSGKTKATLSEDGTHYVLNGQKMWITNGGFADVYIVFAKIDDGNGQLDKNLSAFIVDRGFEGISMNEPEHKMGIKGSDTRQIFFNDVKVPVENLLSERGNGFKIAVNILNIGRIKLGIAAVGGSKGVINQAIQYANERKQFKTPISQFGAIKHKLAEMALKVYASETASYRAGQNIDELIEDLKSQGMEDGPAKLKALEQFAIECAIMKVHGSEVLDYVVDEGVQIYGGMGYSADAPMDRAYRDARINRIFEGTNEINRMLIVDMLLKRAMKGELDLMGPAMAVAKEIMSIPDFNMDEEDGLFVAEKKVLRNLKKAALMVSGAAVQKFMMNLSEEQEILMNVADMAIEIYVAESVLLRVEKLIGLKGEHAVDLQKQMALVYLHEAVEKVNNSGRAAITSFAEGDELRGMLMGLKRFTKIEPMNLKNSRRVIADALIAENKYIF</sequence>
<dbReference type="FunFam" id="1.20.140.10:FF:000019">
    <property type="entry name" value="Acyl-CoA dehydrogenase"/>
    <property type="match status" value="1"/>
</dbReference>
<keyword evidence="13" id="KW-1185">Reference proteome</keyword>
<comment type="cofactor">
    <cofactor evidence="1 7">
        <name>FAD</name>
        <dbReference type="ChEBI" id="CHEBI:57692"/>
    </cofactor>
</comment>
<proteinExistence type="inferred from homology"/>
<name>A0A6M0ICQ4_9BACT</name>